<feature type="region of interest" description="Disordered" evidence="1">
    <location>
        <begin position="245"/>
        <end position="276"/>
    </location>
</feature>
<dbReference type="SUPFAM" id="SSF56219">
    <property type="entry name" value="DNase I-like"/>
    <property type="match status" value="1"/>
</dbReference>
<organism evidence="3 4">
    <name type="scientific">Riccia sorocarpa</name>
    <dbReference type="NCBI Taxonomy" id="122646"/>
    <lineage>
        <taxon>Eukaryota</taxon>
        <taxon>Viridiplantae</taxon>
        <taxon>Streptophyta</taxon>
        <taxon>Embryophyta</taxon>
        <taxon>Marchantiophyta</taxon>
        <taxon>Marchantiopsida</taxon>
        <taxon>Marchantiidae</taxon>
        <taxon>Marchantiales</taxon>
        <taxon>Ricciaceae</taxon>
        <taxon>Riccia</taxon>
    </lineage>
</organism>
<feature type="region of interest" description="Disordered" evidence="1">
    <location>
        <begin position="1"/>
        <end position="77"/>
    </location>
</feature>
<evidence type="ECO:0000313" key="4">
    <source>
        <dbReference type="Proteomes" id="UP001633002"/>
    </source>
</evidence>
<dbReference type="AlphaFoldDB" id="A0ABD3H8X0"/>
<dbReference type="EMBL" id="JBJQOH010000004">
    <property type="protein sequence ID" value="KAL3687291.1"/>
    <property type="molecule type" value="Genomic_DNA"/>
</dbReference>
<evidence type="ECO:0000259" key="2">
    <source>
        <dbReference type="Pfam" id="PF03372"/>
    </source>
</evidence>
<proteinExistence type="predicted"/>
<evidence type="ECO:0000313" key="3">
    <source>
        <dbReference type="EMBL" id="KAL3687291.1"/>
    </source>
</evidence>
<comment type="caution">
    <text evidence="3">The sequence shown here is derived from an EMBL/GenBank/DDBJ whole genome shotgun (WGS) entry which is preliminary data.</text>
</comment>
<reference evidence="3 4" key="1">
    <citation type="submission" date="2024-09" db="EMBL/GenBank/DDBJ databases">
        <title>Chromosome-scale assembly of Riccia sorocarpa.</title>
        <authorList>
            <person name="Paukszto L."/>
        </authorList>
    </citation>
    <scope>NUCLEOTIDE SEQUENCE [LARGE SCALE GENOMIC DNA]</scope>
    <source>
        <strain evidence="3">LP-2024</strain>
        <tissue evidence="3">Aerial parts of the thallus</tissue>
    </source>
</reference>
<dbReference type="Pfam" id="PF03372">
    <property type="entry name" value="Exo_endo_phos"/>
    <property type="match status" value="1"/>
</dbReference>
<feature type="compositionally biased region" description="Basic and acidic residues" evidence="1">
    <location>
        <begin position="245"/>
        <end position="254"/>
    </location>
</feature>
<feature type="compositionally biased region" description="Low complexity" evidence="1">
    <location>
        <begin position="35"/>
        <end position="47"/>
    </location>
</feature>
<feature type="compositionally biased region" description="Polar residues" evidence="1">
    <location>
        <begin position="1"/>
        <end position="13"/>
    </location>
</feature>
<gene>
    <name evidence="3" type="ORF">R1sor_013600</name>
</gene>
<sequence>MCSNANSSEGSSNPPMDPLPDAPLPTGSGSPPRQPSVAAVASPTVAPGGEGLDPDGFTPVRSRSGRNGSGRSSPTLKAVDPTINRFAALEEDVMEVVHDNVVVTPDTLRDPNELDIPVATVPAPRSLPHTMEGTWGFPKELTSLEGSGSHEPIEIPDADDLTERVGHLEMGTETVLISASPSVFPRNKLGISQHTLFKKASLKCGSLSKESARTSLQEAGVLPAPLGTARRGRAPKIVMLGEIHMSDETSRESPSDPPNFSKRGGGRMAKEEGLSQEVKVDSWRNNHWMKSVLREGSVVYDPPIGSKGGTALLLHESLSIVHKGVGGNGRLAWAQVQWGDGVIGFITVHAPNKRRLRMAFWKQMKAITREGDWFILGDFNQTELPEDAVGRSSLIQGREERWWYQFVVDKGLVDSYICAAYRTGGRFTRMVMKQSNFVGSRLDRIYFTSGAGWVHHVKEVCHHNSSRLSDHVPLTSVFQVKQQEDGLRKESYFKMSFYALLDPAVKQRAREAWGSETEIVRDSRRRWARGWQCVKNVLKDVRKESESRRRAEGSLVEEVTCRVRTEISTEISQRGRKLVEISKISSRVTQ</sequence>
<dbReference type="Gene3D" id="3.60.10.10">
    <property type="entry name" value="Endonuclease/exonuclease/phosphatase"/>
    <property type="match status" value="1"/>
</dbReference>
<dbReference type="InterPro" id="IPR036691">
    <property type="entry name" value="Endo/exonu/phosph_ase_sf"/>
</dbReference>
<dbReference type="Proteomes" id="UP001633002">
    <property type="component" value="Unassembled WGS sequence"/>
</dbReference>
<name>A0ABD3H8X0_9MARC</name>
<accession>A0ABD3H8X0</accession>
<dbReference type="InterPro" id="IPR005135">
    <property type="entry name" value="Endo/exonuclease/phosphatase"/>
</dbReference>
<keyword evidence="4" id="KW-1185">Reference proteome</keyword>
<evidence type="ECO:0000256" key="1">
    <source>
        <dbReference type="SAM" id="MobiDB-lite"/>
    </source>
</evidence>
<feature type="domain" description="Endonuclease/exonuclease/phosphatase" evidence="2">
    <location>
        <begin position="237"/>
        <end position="471"/>
    </location>
</feature>
<protein>
    <recommendedName>
        <fullName evidence="2">Endonuclease/exonuclease/phosphatase domain-containing protein</fullName>
    </recommendedName>
</protein>
<feature type="compositionally biased region" description="Low complexity" evidence="1">
    <location>
        <begin position="61"/>
        <end position="73"/>
    </location>
</feature>